<evidence type="ECO:0000256" key="6">
    <source>
        <dbReference type="ARBA" id="ARBA00023098"/>
    </source>
</evidence>
<dbReference type="InterPro" id="IPR051549">
    <property type="entry name" value="PEP_Utilizing_Enz"/>
</dbReference>
<feature type="transmembrane region" description="Helical" evidence="10">
    <location>
        <begin position="112"/>
        <end position="135"/>
    </location>
</feature>
<dbReference type="SMART" id="SM01207">
    <property type="entry name" value="G3P_acyltransf"/>
    <property type="match status" value="1"/>
</dbReference>
<keyword evidence="2" id="KW-0444">Lipid biosynthesis</keyword>
<dbReference type="InterPro" id="IPR036637">
    <property type="entry name" value="Phosphohistidine_dom_sf"/>
</dbReference>
<accession>A0ABR9UPZ8</accession>
<feature type="domain" description="PEP-utilising enzyme mobile" evidence="11">
    <location>
        <begin position="899"/>
        <end position="969"/>
    </location>
</feature>
<dbReference type="Gene3D" id="3.30.1490.20">
    <property type="entry name" value="ATP-grasp fold, A domain"/>
    <property type="match status" value="1"/>
</dbReference>
<evidence type="ECO:0000313" key="13">
    <source>
        <dbReference type="EMBL" id="MBE9190344.1"/>
    </source>
</evidence>
<dbReference type="InterPro" id="IPR003811">
    <property type="entry name" value="G3P_acylTferase_PlsY"/>
</dbReference>
<evidence type="ECO:0000256" key="5">
    <source>
        <dbReference type="ARBA" id="ARBA00022989"/>
    </source>
</evidence>
<keyword evidence="3" id="KW-0808">Transferase</keyword>
<evidence type="ECO:0000256" key="9">
    <source>
        <dbReference type="ARBA" id="ARBA00023264"/>
    </source>
</evidence>
<evidence type="ECO:0000256" key="3">
    <source>
        <dbReference type="ARBA" id="ARBA00022679"/>
    </source>
</evidence>
<keyword evidence="5 10" id="KW-1133">Transmembrane helix</keyword>
<evidence type="ECO:0000256" key="2">
    <source>
        <dbReference type="ARBA" id="ARBA00022516"/>
    </source>
</evidence>
<name>A0ABR9UPZ8_9CHRO</name>
<dbReference type="Gene3D" id="3.30.470.20">
    <property type="entry name" value="ATP-grasp fold, B domain"/>
    <property type="match status" value="1"/>
</dbReference>
<feature type="transmembrane region" description="Helical" evidence="10">
    <location>
        <begin position="7"/>
        <end position="27"/>
    </location>
</feature>
<reference evidence="13 14" key="1">
    <citation type="submission" date="2020-10" db="EMBL/GenBank/DDBJ databases">
        <authorList>
            <person name="Castelo-Branco R."/>
            <person name="Eusebio N."/>
            <person name="Adriana R."/>
            <person name="Vieira A."/>
            <person name="Brugerolle De Fraissinette N."/>
            <person name="Rezende De Castro R."/>
            <person name="Schneider M.P."/>
            <person name="Vasconcelos V."/>
            <person name="Leao P.N."/>
        </authorList>
    </citation>
    <scope>NUCLEOTIDE SEQUENCE [LARGE SCALE GENOMIC DNA]</scope>
    <source>
        <strain evidence="13 14">LEGE 06123</strain>
    </source>
</reference>
<dbReference type="SUPFAM" id="SSF56059">
    <property type="entry name" value="Glutathione synthetase ATP-binding domain-like"/>
    <property type="match status" value="1"/>
</dbReference>
<dbReference type="PANTHER" id="PTHR43615:SF1">
    <property type="entry name" value="PPDK_N DOMAIN-CONTAINING PROTEIN"/>
    <property type="match status" value="1"/>
</dbReference>
<dbReference type="EMBL" id="JADEWN010000015">
    <property type="protein sequence ID" value="MBE9190344.1"/>
    <property type="molecule type" value="Genomic_DNA"/>
</dbReference>
<keyword evidence="8" id="KW-0594">Phospholipid biosynthesis</keyword>
<keyword evidence="6" id="KW-0443">Lipid metabolism</keyword>
<keyword evidence="1" id="KW-1003">Cell membrane</keyword>
<dbReference type="Pfam" id="PF00391">
    <property type="entry name" value="PEP-utilizers"/>
    <property type="match status" value="1"/>
</dbReference>
<dbReference type="RefSeq" id="WP_193931537.1">
    <property type="nucleotide sequence ID" value="NZ_CAWPMZ010000033.1"/>
</dbReference>
<keyword evidence="4 10" id="KW-0812">Transmembrane</keyword>
<evidence type="ECO:0000256" key="4">
    <source>
        <dbReference type="ARBA" id="ARBA00022692"/>
    </source>
</evidence>
<comment type="caution">
    <text evidence="13">The sequence shown here is derived from an EMBL/GenBank/DDBJ whole genome shotgun (WGS) entry which is preliminary data.</text>
</comment>
<dbReference type="Pfam" id="PF01326">
    <property type="entry name" value="PPDK_N"/>
    <property type="match status" value="1"/>
</dbReference>
<keyword evidence="9" id="KW-1208">Phospholipid metabolism</keyword>
<feature type="transmembrane region" description="Helical" evidence="10">
    <location>
        <begin position="82"/>
        <end position="100"/>
    </location>
</feature>
<evidence type="ECO:0000256" key="10">
    <source>
        <dbReference type="SAM" id="Phobius"/>
    </source>
</evidence>
<dbReference type="GO" id="GO:0016746">
    <property type="term" value="F:acyltransferase activity"/>
    <property type="evidence" value="ECO:0007669"/>
    <property type="project" value="UniProtKB-KW"/>
</dbReference>
<proteinExistence type="predicted"/>
<evidence type="ECO:0000256" key="8">
    <source>
        <dbReference type="ARBA" id="ARBA00023209"/>
    </source>
</evidence>
<evidence type="ECO:0000256" key="7">
    <source>
        <dbReference type="ARBA" id="ARBA00023136"/>
    </source>
</evidence>
<evidence type="ECO:0000259" key="11">
    <source>
        <dbReference type="Pfam" id="PF00391"/>
    </source>
</evidence>
<sequence length="976" mass="107045">MLQVWGAIAIFLICPLIGGLPLIAWIVSALTGHNLANSGTGNISVSAAFYHGGKLAGVLAVLSEALKGIAAVLLARAFFPQASVWELIALIALVMGRYWIGGGAGTTNVVWGFIVHDPVVAGLVFLIGGISFTVLRERQLGKIGVLILFPLLTALLRPHDSDRIVAAIALAVLLGWIYQKMPDDLDLATNAGHTESQKVFRFFRGDKAIVSLSDELTAAQVGQKAATLSQLIRWGYPVPTGWVLPPGDDSEPLVNYLPLESPLVVRSSAVGEDSQQASAAGQYKTVLGVTSKEQLQQAIATVLASYDNPAAIEYRKQRGLPESAMAALIQKQIQGVFSGVAFSRDPMTQQGDAVVIEALPGDASKVVSGQLTPEQYRVIVPQTDLEHSQNWVLPENIAFSVEGEGDIPPRLIQQVAFLARHLEVRYHGIPQDIEWSYDGQTLWLLQSRPITTLLPIWTRKIAAEVIPGLIRPLTWSINRPLTCGVWGEIFTIVLGSRARGLDFNQTATLHYSYAYFNASLLGQIFLRMGLPPESLEFLTRGAKFSKPPLNSTVRNVPGLMRLLGRELNLAKDFQKDDRHYFQPALIELNSSDRDPVQLLSQIDSILVLLKRATYYSILAPLSAALRQAIFKTKDTEIDNSLAPEVASMRSLVQLATDARRVLPNSQNVSSEEVFTQLATTDLGRAILQRFDQLLERYGYLSEVGTDIAVPTWKEEPQYVRELFVQFVRSGGIGGNEPHRRSEKFDWRFLPIKAFKDRGRRGKIVQGRVDLKGKVTEVYSQLLAHLRWRFVTLERVWIQSGLLTSTGDIFFLEFAEVRQVVDGDSKLSSRLKELVEQRRSQLEKDRGLDVPFLVYGNAPPASPSSSAPSATLLKGIGASPGKVIGRVKVLRNLQATFEIDQDTILVVPYTDSGWAPLLARSGGLIAEVGGRLSHGAIVAREYGLPAVMDIHNATVILKDGQRVQIDGQLGTVQILAD</sequence>
<feature type="domain" description="Pyruvate phosphate dikinase AMP/ATP-binding" evidence="12">
    <location>
        <begin position="260"/>
        <end position="453"/>
    </location>
</feature>
<dbReference type="Proteomes" id="UP000651156">
    <property type="component" value="Unassembled WGS sequence"/>
</dbReference>
<evidence type="ECO:0000313" key="14">
    <source>
        <dbReference type="Proteomes" id="UP000651156"/>
    </source>
</evidence>
<dbReference type="SUPFAM" id="SSF52009">
    <property type="entry name" value="Phosphohistidine domain"/>
    <property type="match status" value="1"/>
</dbReference>
<keyword evidence="13" id="KW-0012">Acyltransferase</keyword>
<evidence type="ECO:0000256" key="1">
    <source>
        <dbReference type="ARBA" id="ARBA00022475"/>
    </source>
</evidence>
<dbReference type="InterPro" id="IPR008279">
    <property type="entry name" value="PEP-util_enz_mobile_dom"/>
</dbReference>
<keyword evidence="7 10" id="KW-0472">Membrane</keyword>
<dbReference type="InterPro" id="IPR002192">
    <property type="entry name" value="PPDK_AMP/ATP-bd"/>
</dbReference>
<dbReference type="PANTHER" id="PTHR43615">
    <property type="entry name" value="PHOSPHOENOLPYRUVATE SYNTHASE-RELATED"/>
    <property type="match status" value="1"/>
</dbReference>
<dbReference type="InterPro" id="IPR013815">
    <property type="entry name" value="ATP_grasp_subdomain_1"/>
</dbReference>
<dbReference type="Pfam" id="PF02660">
    <property type="entry name" value="G3P_acyltransf"/>
    <property type="match status" value="1"/>
</dbReference>
<dbReference type="Gene3D" id="3.50.30.10">
    <property type="entry name" value="Phosphohistidine domain"/>
    <property type="match status" value="1"/>
</dbReference>
<evidence type="ECO:0000259" key="12">
    <source>
        <dbReference type="Pfam" id="PF01326"/>
    </source>
</evidence>
<organism evidence="13 14">
    <name type="scientific">Gloeocapsopsis crepidinum LEGE 06123</name>
    <dbReference type="NCBI Taxonomy" id="588587"/>
    <lineage>
        <taxon>Bacteria</taxon>
        <taxon>Bacillati</taxon>
        <taxon>Cyanobacteriota</taxon>
        <taxon>Cyanophyceae</taxon>
        <taxon>Oscillatoriophycideae</taxon>
        <taxon>Chroococcales</taxon>
        <taxon>Chroococcaceae</taxon>
        <taxon>Gloeocapsopsis</taxon>
    </lineage>
</organism>
<gene>
    <name evidence="13" type="ORF">IQ230_08215</name>
</gene>
<keyword evidence="14" id="KW-1185">Reference proteome</keyword>
<protein>
    <submittedName>
        <fullName evidence="13">Glycerol-3-phosphate acyltransferase</fullName>
    </submittedName>
</protein>